<proteinExistence type="predicted"/>
<dbReference type="Proteomes" id="UP000092445">
    <property type="component" value="Unassembled WGS sequence"/>
</dbReference>
<protein>
    <submittedName>
        <fullName evidence="1">Uncharacterized protein</fullName>
    </submittedName>
</protein>
<dbReference type="EnsemblMetazoa" id="GPAI036402-RA">
    <property type="protein sequence ID" value="GPAI036402-PA"/>
    <property type="gene ID" value="GPAI036402"/>
</dbReference>
<dbReference type="VEuPathDB" id="VectorBase:GPAI036402"/>
<evidence type="ECO:0000313" key="1">
    <source>
        <dbReference type="EnsemblMetazoa" id="GPAI036402-PA"/>
    </source>
</evidence>
<name>A0A1B0A777_GLOPL</name>
<accession>A0A1B0A777</accession>
<dbReference type="AlphaFoldDB" id="A0A1B0A777"/>
<reference evidence="1" key="2">
    <citation type="submission" date="2020-05" db="UniProtKB">
        <authorList>
            <consortium name="EnsemblMetazoa"/>
        </authorList>
    </citation>
    <scope>IDENTIFICATION</scope>
    <source>
        <strain evidence="1">IAEA</strain>
    </source>
</reference>
<reference evidence="2" key="1">
    <citation type="submission" date="2014-03" db="EMBL/GenBank/DDBJ databases">
        <authorList>
            <person name="Aksoy S."/>
            <person name="Warren W."/>
            <person name="Wilson R.K."/>
        </authorList>
    </citation>
    <scope>NUCLEOTIDE SEQUENCE [LARGE SCALE GENOMIC DNA]</scope>
    <source>
        <strain evidence="2">IAEA</strain>
    </source>
</reference>
<evidence type="ECO:0000313" key="2">
    <source>
        <dbReference type="Proteomes" id="UP000092445"/>
    </source>
</evidence>
<organism evidence="1 2">
    <name type="scientific">Glossina pallidipes</name>
    <name type="common">Tsetse fly</name>
    <dbReference type="NCBI Taxonomy" id="7398"/>
    <lineage>
        <taxon>Eukaryota</taxon>
        <taxon>Metazoa</taxon>
        <taxon>Ecdysozoa</taxon>
        <taxon>Arthropoda</taxon>
        <taxon>Hexapoda</taxon>
        <taxon>Insecta</taxon>
        <taxon>Pterygota</taxon>
        <taxon>Neoptera</taxon>
        <taxon>Endopterygota</taxon>
        <taxon>Diptera</taxon>
        <taxon>Brachycera</taxon>
        <taxon>Muscomorpha</taxon>
        <taxon>Hippoboscoidea</taxon>
        <taxon>Glossinidae</taxon>
        <taxon>Glossina</taxon>
    </lineage>
</organism>
<sequence>MDKQTYKKQIPANDNTRQIFISDWVSVAHIKYEVYEVNHKWDIVMQIEDFNLANVPWELNAHVRPTMLLYLTANYDCFFEGIDELRLSQWERVCSHWGRLLKLAFCNSFGLTIFRCTPIVTPADSYHPAVRVVPGEKEEAIKFMKILVESKTPTIISNDCSCPSDEGFLGLLCIMGWSIFNTNVYA</sequence>
<keyword evidence="2" id="KW-1185">Reference proteome</keyword>